<evidence type="ECO:0000256" key="5">
    <source>
        <dbReference type="ARBA" id="ARBA00023288"/>
    </source>
</evidence>
<evidence type="ECO:0000256" key="1">
    <source>
        <dbReference type="ARBA" id="ARBA00022475"/>
    </source>
</evidence>
<organism evidence="8 9">
    <name type="scientific">Mesoflavibacter zeaxanthinifaciens subsp. sabulilitoris</name>
    <dbReference type="NCBI Taxonomy" id="1520893"/>
    <lineage>
        <taxon>Bacteria</taxon>
        <taxon>Pseudomonadati</taxon>
        <taxon>Bacteroidota</taxon>
        <taxon>Flavobacteriia</taxon>
        <taxon>Flavobacteriales</taxon>
        <taxon>Flavobacteriaceae</taxon>
        <taxon>Mesoflavibacter</taxon>
    </lineage>
</organism>
<dbReference type="GO" id="GO:0030288">
    <property type="term" value="C:outer membrane-bounded periplasmic space"/>
    <property type="evidence" value="ECO:0007669"/>
    <property type="project" value="InterPro"/>
</dbReference>
<evidence type="ECO:0000256" key="4">
    <source>
        <dbReference type="ARBA" id="ARBA00023139"/>
    </source>
</evidence>
<keyword evidence="7" id="KW-1133">Transmembrane helix</keyword>
<comment type="caution">
    <text evidence="8">The sequence shown here is derived from an EMBL/GenBank/DDBJ whole genome shotgun (WGS) entry which is preliminary data.</text>
</comment>
<dbReference type="EMBL" id="PXOT01000024">
    <property type="protein sequence ID" value="PSG89170.1"/>
    <property type="molecule type" value="Genomic_DNA"/>
</dbReference>
<dbReference type="Gene3D" id="2.40.160.20">
    <property type="match status" value="1"/>
</dbReference>
<evidence type="ECO:0000256" key="3">
    <source>
        <dbReference type="ARBA" id="ARBA00023136"/>
    </source>
</evidence>
<keyword evidence="9" id="KW-1185">Reference proteome</keyword>
<dbReference type="AlphaFoldDB" id="A0A2T1NAL0"/>
<dbReference type="Pfam" id="PF03783">
    <property type="entry name" value="CsgG"/>
    <property type="match status" value="1"/>
</dbReference>
<dbReference type="PROSITE" id="PS51257">
    <property type="entry name" value="PROKAR_LIPOPROTEIN"/>
    <property type="match status" value="1"/>
</dbReference>
<keyword evidence="7" id="KW-0812">Transmembrane</keyword>
<evidence type="ECO:0000256" key="6">
    <source>
        <dbReference type="SAM" id="MobiDB-lite"/>
    </source>
</evidence>
<dbReference type="InterPro" id="IPR005534">
    <property type="entry name" value="Curli_assmbl/transp-comp_CsgG"/>
</dbReference>
<dbReference type="SUPFAM" id="SSF56925">
    <property type="entry name" value="OMPA-like"/>
    <property type="match status" value="1"/>
</dbReference>
<evidence type="ECO:0000256" key="2">
    <source>
        <dbReference type="ARBA" id="ARBA00022729"/>
    </source>
</evidence>
<reference evidence="8 9" key="1">
    <citation type="submission" date="2018-03" db="EMBL/GenBank/DDBJ databases">
        <title>Mesoflavibacter sp. HG37 and Mesoflavibacter sp. HG96 sp.nov., two marine bacteria isolated from seawater of Western Pacific Ocean.</title>
        <authorList>
            <person name="Cheng H."/>
            <person name="Wu Y.-H."/>
            <person name="Guo L.-L."/>
            <person name="Xu X.-W."/>
        </authorList>
    </citation>
    <scope>NUCLEOTIDE SEQUENCE [LARGE SCALE GENOMIC DNA]</scope>
    <source>
        <strain evidence="8 9">KCTC 42117</strain>
    </source>
</reference>
<feature type="region of interest" description="Disordered" evidence="6">
    <location>
        <begin position="459"/>
        <end position="491"/>
    </location>
</feature>
<evidence type="ECO:0000313" key="9">
    <source>
        <dbReference type="Proteomes" id="UP000238430"/>
    </source>
</evidence>
<keyword evidence="3 7" id="KW-0472">Membrane</keyword>
<dbReference type="Gene3D" id="3.40.50.10610">
    <property type="entry name" value="ABC-type transport auxiliary lipoprotein component"/>
    <property type="match status" value="2"/>
</dbReference>
<keyword evidence="1" id="KW-1003">Cell membrane</keyword>
<dbReference type="InterPro" id="IPR011250">
    <property type="entry name" value="OMP/PagP_B-barrel"/>
</dbReference>
<evidence type="ECO:0008006" key="10">
    <source>
        <dbReference type="Google" id="ProtNLM"/>
    </source>
</evidence>
<evidence type="ECO:0000256" key="7">
    <source>
        <dbReference type="SAM" id="Phobius"/>
    </source>
</evidence>
<feature type="compositionally biased region" description="Basic and acidic residues" evidence="6">
    <location>
        <begin position="478"/>
        <end position="491"/>
    </location>
</feature>
<feature type="compositionally biased region" description="Basic and acidic residues" evidence="6">
    <location>
        <begin position="459"/>
        <end position="471"/>
    </location>
</feature>
<proteinExistence type="predicted"/>
<keyword evidence="4" id="KW-0564">Palmitate</keyword>
<gene>
    <name evidence="8" type="ORF">C7H61_09445</name>
</gene>
<feature type="transmembrane region" description="Helical" evidence="7">
    <location>
        <begin position="7"/>
        <end position="26"/>
    </location>
</feature>
<dbReference type="PANTHER" id="PTHR41164">
    <property type="entry name" value="CURLI PRODUCTION ASSEMBLY/TRANSPORT COMPONENT CSGG"/>
    <property type="match status" value="1"/>
</dbReference>
<dbReference type="PANTHER" id="PTHR41164:SF1">
    <property type="entry name" value="CURLI PRODUCTION ASSEMBLY_TRANSPORT COMPONENT CSGG"/>
    <property type="match status" value="1"/>
</dbReference>
<accession>A0A2T1NAL0</accession>
<evidence type="ECO:0000313" key="8">
    <source>
        <dbReference type="EMBL" id="PSG89170.1"/>
    </source>
</evidence>
<dbReference type="OrthoDB" id="1110708at2"/>
<sequence length="491" mass="55664">MTKINNLNIVVLIICAIILTSCGTYFNQPYQQERAKLGEQTKANKNLINLPPPKEPIVVGVYNFRDQTGQYKPTENGSSFSTAVTQGATTILTKALEDSKWFTVIERENFTNLSTERNIIRSTRKQYRQTTNPNEPQLPPLLYAGVLLEGGIISYDSNIITGGFGARYFGLGGSTQYRQDRITVYLRAVSTSNGEVLKTVYVSKTILSQAIDASLFRYVKFKRLLEAETGITKNEPGQMAVTEAIEKAVEALIIEGIKDQLWAPQATQEASKKLVDDYLLEKSDAMSTEIYDRLLIKRRGKTAVTGALGLSRISGDLPNPEFEFNSKIGFKYFLNPAINVNFTYNKFNLKNKQLLNEGYMSFDLNAEYVMLPYDKFTPYVFAGVGSNASNYFDTIDLKMQFGAGLEYMVNNNIGVFGYAEHNTAFTDQLDFVEAGKRDDMYYRFGIGVNYYFSAPKSNKDLKKQQRRELKQEKRRIRKENLKQKKDSTKEE</sequence>
<keyword evidence="5" id="KW-0449">Lipoprotein</keyword>
<dbReference type="Proteomes" id="UP000238430">
    <property type="component" value="Unassembled WGS sequence"/>
</dbReference>
<name>A0A2T1NAL0_9FLAO</name>
<protein>
    <recommendedName>
        <fullName evidence="10">Curli production assembly/transport component CsgG</fullName>
    </recommendedName>
</protein>
<dbReference type="RefSeq" id="WP_106679192.1">
    <property type="nucleotide sequence ID" value="NZ_JACHWV010000003.1"/>
</dbReference>
<keyword evidence="2" id="KW-0732">Signal</keyword>